<gene>
    <name evidence="9" type="ORF">GCU56_19565</name>
</gene>
<dbReference type="InterPro" id="IPR011118">
    <property type="entry name" value="Tannase/feruloyl_esterase"/>
</dbReference>
<evidence type="ECO:0000313" key="9">
    <source>
        <dbReference type="EMBL" id="NEK60058.1"/>
    </source>
</evidence>
<keyword evidence="5 9" id="KW-0378">Hydrolase</keyword>
<dbReference type="Pfam" id="PF07519">
    <property type="entry name" value="Tannase"/>
    <property type="match status" value="1"/>
</dbReference>
<evidence type="ECO:0000256" key="1">
    <source>
        <dbReference type="ARBA" id="ARBA00006249"/>
    </source>
</evidence>
<keyword evidence="6" id="KW-0106">Calcium</keyword>
<evidence type="ECO:0000313" key="10">
    <source>
        <dbReference type="Proteomes" id="UP000470246"/>
    </source>
</evidence>
<dbReference type="InterPro" id="IPR029058">
    <property type="entry name" value="AB_hydrolase_fold"/>
</dbReference>
<feature type="chain" id="PRO_5038504406" evidence="8">
    <location>
        <begin position="36"/>
        <end position="565"/>
    </location>
</feature>
<keyword evidence="4 8" id="KW-0732">Signal</keyword>
<sequence>MTTEARTAGTSRTAVRPRRRWGTAALALATGAVTAATLAPTAAAATTPTGCADLVGTEVPADAIGLPTSGAVVDSATVVPAAAPLPEYCDVRFTIRRVDPDAPDVSARVNLPTDWNGRGMHFGGGGYNGVVPEATGNAPSAPPDTPPPLARGYATFASDSGHTGGNATFALNEEALVNFGYAALKKTRDVAGALIRARYGTDPHHTYFVGSSQGGREGLTVAQRFPDDYDGVLSRVPVVPFTALQLAGNRVGAAVAAGGWMNAAEIQTLTDATFAACDPRDGVQDGLIARYPDCDPDPAQLLCPPDVDPATSDTCLSAAQVDLVRTVRSDLELDVHLANGVRSYPGWPAGHEALSWPFWITGAAPLPETQAPGAVQPGGAPFPGTSAVANFGAQWVRYAIAQDPDLDTRTFDPDDPRWRERIREVSEIVDSTDPDLSAFRARGGKLIMQEHFGDYAQSGFAGARYFESVVDELGRRRTADFARLYVSPGADHGGQGAPSLVDWVSLLETWVEDGEAPRRVVQSGTVGTVARTLPACQYPEWPRYRGGPVEEAASYRCTGSHGHHR</sequence>
<evidence type="ECO:0000256" key="8">
    <source>
        <dbReference type="SAM" id="SignalP"/>
    </source>
</evidence>
<dbReference type="Proteomes" id="UP000470246">
    <property type="component" value="Unassembled WGS sequence"/>
</dbReference>
<dbReference type="AlphaFoldDB" id="A0A7K3W5S0"/>
<evidence type="ECO:0000256" key="4">
    <source>
        <dbReference type="ARBA" id="ARBA00022729"/>
    </source>
</evidence>
<reference evidence="9 10" key="1">
    <citation type="submission" date="2020-02" db="EMBL/GenBank/DDBJ databases">
        <title>Geodermatophilus sabuli CPCC 205279 I12A-02694.</title>
        <authorList>
            <person name="Jiang Z."/>
        </authorList>
    </citation>
    <scope>NUCLEOTIDE SEQUENCE [LARGE SCALE GENOMIC DNA]</scope>
    <source>
        <strain evidence="9 10">I12A-02694</strain>
    </source>
</reference>
<dbReference type="SUPFAM" id="SSF53474">
    <property type="entry name" value="alpha/beta-Hydrolases"/>
    <property type="match status" value="1"/>
</dbReference>
<comment type="caution">
    <text evidence="9">The sequence shown here is derived from an EMBL/GenBank/DDBJ whole genome shotgun (WGS) entry which is preliminary data.</text>
</comment>
<evidence type="ECO:0000256" key="2">
    <source>
        <dbReference type="ARBA" id="ARBA00022487"/>
    </source>
</evidence>
<dbReference type="PROSITE" id="PS51318">
    <property type="entry name" value="TAT"/>
    <property type="match status" value="1"/>
</dbReference>
<feature type="signal peptide" evidence="8">
    <location>
        <begin position="1"/>
        <end position="35"/>
    </location>
</feature>
<evidence type="ECO:0000256" key="3">
    <source>
        <dbReference type="ARBA" id="ARBA00022723"/>
    </source>
</evidence>
<keyword evidence="2" id="KW-0719">Serine esterase</keyword>
<proteinExistence type="inferred from homology"/>
<dbReference type="InterPro" id="IPR006311">
    <property type="entry name" value="TAT_signal"/>
</dbReference>
<protein>
    <submittedName>
        <fullName evidence="9">Tannase/feruloyl esterase family alpha/beta hydrolase</fullName>
    </submittedName>
</protein>
<dbReference type="PANTHER" id="PTHR33938:SF15">
    <property type="entry name" value="FERULOYL ESTERASE B-RELATED"/>
    <property type="match status" value="1"/>
</dbReference>
<dbReference type="RefSeq" id="WP_163483436.1">
    <property type="nucleotide sequence ID" value="NZ_JAAGWF010000023.1"/>
</dbReference>
<name>A0A7K3W5S0_9ACTN</name>
<dbReference type="GO" id="GO:0052689">
    <property type="term" value="F:carboxylic ester hydrolase activity"/>
    <property type="evidence" value="ECO:0007669"/>
    <property type="project" value="UniProtKB-KW"/>
</dbReference>
<comment type="similarity">
    <text evidence="1">Belongs to the tannase family.</text>
</comment>
<accession>A0A7K3W5S0</accession>
<dbReference type="PANTHER" id="PTHR33938">
    <property type="entry name" value="FERULOYL ESTERASE B-RELATED"/>
    <property type="match status" value="1"/>
</dbReference>
<keyword evidence="7" id="KW-1015">Disulfide bond</keyword>
<evidence type="ECO:0000256" key="5">
    <source>
        <dbReference type="ARBA" id="ARBA00022801"/>
    </source>
</evidence>
<keyword evidence="3" id="KW-0479">Metal-binding</keyword>
<evidence type="ECO:0000256" key="7">
    <source>
        <dbReference type="ARBA" id="ARBA00023157"/>
    </source>
</evidence>
<dbReference type="Gene3D" id="3.40.50.1820">
    <property type="entry name" value="alpha/beta hydrolase"/>
    <property type="match status" value="1"/>
</dbReference>
<evidence type="ECO:0000256" key="6">
    <source>
        <dbReference type="ARBA" id="ARBA00022837"/>
    </source>
</evidence>
<organism evidence="9 10">
    <name type="scientific">Geodermatophilus sabuli</name>
    <dbReference type="NCBI Taxonomy" id="1564158"/>
    <lineage>
        <taxon>Bacteria</taxon>
        <taxon>Bacillati</taxon>
        <taxon>Actinomycetota</taxon>
        <taxon>Actinomycetes</taxon>
        <taxon>Geodermatophilales</taxon>
        <taxon>Geodermatophilaceae</taxon>
        <taxon>Geodermatophilus</taxon>
    </lineage>
</organism>
<dbReference type="GO" id="GO:0046872">
    <property type="term" value="F:metal ion binding"/>
    <property type="evidence" value="ECO:0007669"/>
    <property type="project" value="UniProtKB-KW"/>
</dbReference>
<keyword evidence="10" id="KW-1185">Reference proteome</keyword>
<dbReference type="EMBL" id="JAAGWF010000023">
    <property type="protein sequence ID" value="NEK60058.1"/>
    <property type="molecule type" value="Genomic_DNA"/>
</dbReference>